<dbReference type="RefSeq" id="WP_376839002.1">
    <property type="nucleotide sequence ID" value="NZ_JBHMAU010000032.1"/>
</dbReference>
<keyword evidence="4" id="KW-1185">Reference proteome</keyword>
<dbReference type="Proteomes" id="UP001589707">
    <property type="component" value="Unassembled WGS sequence"/>
</dbReference>
<evidence type="ECO:0000256" key="1">
    <source>
        <dbReference type="SAM" id="MobiDB-lite"/>
    </source>
</evidence>
<feature type="transmembrane region" description="Helical" evidence="2">
    <location>
        <begin position="56"/>
        <end position="77"/>
    </location>
</feature>
<feature type="region of interest" description="Disordered" evidence="1">
    <location>
        <begin position="1"/>
        <end position="21"/>
    </location>
</feature>
<keyword evidence="2" id="KW-1133">Transmembrane helix</keyword>
<organism evidence="3 4">
    <name type="scientific">Brevibacterium otitidis</name>
    <dbReference type="NCBI Taxonomy" id="53364"/>
    <lineage>
        <taxon>Bacteria</taxon>
        <taxon>Bacillati</taxon>
        <taxon>Actinomycetota</taxon>
        <taxon>Actinomycetes</taxon>
        <taxon>Micrococcales</taxon>
        <taxon>Brevibacteriaceae</taxon>
        <taxon>Brevibacterium</taxon>
    </lineage>
</organism>
<accession>A0ABV5X139</accession>
<feature type="transmembrane region" description="Helical" evidence="2">
    <location>
        <begin position="26"/>
        <end position="44"/>
    </location>
</feature>
<gene>
    <name evidence="3" type="ORF">ACFFN1_04495</name>
</gene>
<proteinExistence type="predicted"/>
<dbReference type="EMBL" id="JBHMAU010000032">
    <property type="protein sequence ID" value="MFB9775672.1"/>
    <property type="molecule type" value="Genomic_DNA"/>
</dbReference>
<keyword evidence="2" id="KW-0472">Membrane</keyword>
<dbReference type="InterPro" id="IPR025327">
    <property type="entry name" value="DUF4233"/>
</dbReference>
<evidence type="ECO:0000313" key="4">
    <source>
        <dbReference type="Proteomes" id="UP001589707"/>
    </source>
</evidence>
<evidence type="ECO:0000313" key="3">
    <source>
        <dbReference type="EMBL" id="MFB9775672.1"/>
    </source>
</evidence>
<dbReference type="Pfam" id="PF14017">
    <property type="entry name" value="DUF4233"/>
    <property type="match status" value="1"/>
</dbReference>
<name>A0ABV5X139_9MICO</name>
<evidence type="ECO:0000256" key="2">
    <source>
        <dbReference type="SAM" id="Phobius"/>
    </source>
</evidence>
<sequence>MTAEHPEGTGPQQPSDRPEGPLKSKLPVLCGSILISEICVVYFAGLTGIGLKPVSLPMLITGVAVITVVLLAAAILLPRRIGQKRPGILLGWIGQVLIVACGFVMPAMFFVGLIFAGLYAAAVYWGRRIDREVVEYFRTGGGEAPA</sequence>
<protein>
    <submittedName>
        <fullName evidence="3">DUF4233 domain-containing protein</fullName>
    </submittedName>
</protein>
<feature type="transmembrane region" description="Helical" evidence="2">
    <location>
        <begin position="89"/>
        <end position="122"/>
    </location>
</feature>
<comment type="caution">
    <text evidence="3">The sequence shown here is derived from an EMBL/GenBank/DDBJ whole genome shotgun (WGS) entry which is preliminary data.</text>
</comment>
<keyword evidence="2" id="KW-0812">Transmembrane</keyword>
<reference evidence="3 4" key="1">
    <citation type="submission" date="2024-09" db="EMBL/GenBank/DDBJ databases">
        <authorList>
            <person name="Sun Q."/>
            <person name="Mori K."/>
        </authorList>
    </citation>
    <scope>NUCLEOTIDE SEQUENCE [LARGE SCALE GENOMIC DNA]</scope>
    <source>
        <strain evidence="3 4">JCM 11683</strain>
    </source>
</reference>